<comment type="caution">
    <text evidence="1">The sequence shown here is derived from an EMBL/GenBank/DDBJ whole genome shotgun (WGS) entry which is preliminary data.</text>
</comment>
<name>A0ABV3M5J6_9ACTN</name>
<dbReference type="RefSeq" id="WP_359777386.1">
    <property type="nucleotide sequence ID" value="NZ_JBEYRR010000004.1"/>
</dbReference>
<evidence type="ECO:0000313" key="2">
    <source>
        <dbReference type="Proteomes" id="UP001553843"/>
    </source>
</evidence>
<gene>
    <name evidence="1" type="ORF">AB0887_34135</name>
</gene>
<reference evidence="1 2" key="1">
    <citation type="submission" date="2024-06" db="EMBL/GenBank/DDBJ databases">
        <title>The Natural Products Discovery Center: Release of the First 8490 Sequenced Strains for Exploring Actinobacteria Biosynthetic Diversity.</title>
        <authorList>
            <person name="Kalkreuter E."/>
            <person name="Kautsar S.A."/>
            <person name="Yang D."/>
            <person name="Bader C.D."/>
            <person name="Teijaro C.N."/>
            <person name="Fluegel L."/>
            <person name="Davis C.M."/>
            <person name="Simpson J.R."/>
            <person name="Lauterbach L."/>
            <person name="Steele A.D."/>
            <person name="Gui C."/>
            <person name="Meng S."/>
            <person name="Li G."/>
            <person name="Viehrig K."/>
            <person name="Ye F."/>
            <person name="Su P."/>
            <person name="Kiefer A.F."/>
            <person name="Nichols A."/>
            <person name="Cepeda A.J."/>
            <person name="Yan W."/>
            <person name="Fan B."/>
            <person name="Jiang Y."/>
            <person name="Adhikari A."/>
            <person name="Zheng C.-J."/>
            <person name="Schuster L."/>
            <person name="Cowan T.M."/>
            <person name="Smanski M.J."/>
            <person name="Chevrette M.G."/>
            <person name="De Carvalho L.P.S."/>
            <person name="Shen B."/>
        </authorList>
    </citation>
    <scope>NUCLEOTIDE SEQUENCE [LARGE SCALE GENOMIC DNA]</scope>
    <source>
        <strain evidence="1 2">NPDC047833</strain>
    </source>
</reference>
<accession>A0ABV3M5J6</accession>
<dbReference type="EMBL" id="JBEYRS010000021">
    <property type="protein sequence ID" value="MEW2366978.1"/>
    <property type="molecule type" value="Genomic_DNA"/>
</dbReference>
<keyword evidence="2" id="KW-1185">Reference proteome</keyword>
<evidence type="ECO:0000313" key="1">
    <source>
        <dbReference type="EMBL" id="MEW2366978.1"/>
    </source>
</evidence>
<dbReference type="Proteomes" id="UP001553843">
    <property type="component" value="Unassembled WGS sequence"/>
</dbReference>
<proteinExistence type="predicted"/>
<sequence>MGDVTIPLPGGGSGSQTLRVPPIALPDPAGLAEDQVYGRRCVWCAASLNNNEAVDLGARQVNAHGSGAHWFPRGCRPCAYTHLSEASQQHRKTCKVCSTSLPWCRTGQTLFGAAMRASRPVPR</sequence>
<protein>
    <submittedName>
        <fullName evidence="1">Uncharacterized protein</fullName>
    </submittedName>
</protein>
<organism evidence="1 2">
    <name type="scientific">Streptomyces huasconensis</name>
    <dbReference type="NCBI Taxonomy" id="1854574"/>
    <lineage>
        <taxon>Bacteria</taxon>
        <taxon>Bacillati</taxon>
        <taxon>Actinomycetota</taxon>
        <taxon>Actinomycetes</taxon>
        <taxon>Kitasatosporales</taxon>
        <taxon>Streptomycetaceae</taxon>
        <taxon>Streptomyces</taxon>
    </lineage>
</organism>